<evidence type="ECO:0000313" key="2">
    <source>
        <dbReference type="Proteomes" id="UP000887116"/>
    </source>
</evidence>
<dbReference type="PANTHER" id="PTHR45786:SF74">
    <property type="entry name" value="ATP-DEPENDENT DNA HELICASE"/>
    <property type="match status" value="1"/>
</dbReference>
<dbReference type="Proteomes" id="UP000887116">
    <property type="component" value="Unassembled WGS sequence"/>
</dbReference>
<accession>A0A8X6LW09</accession>
<protein>
    <submittedName>
        <fullName evidence="1">Helitron_like_N domain-containing protein</fullName>
    </submittedName>
</protein>
<reference evidence="1" key="1">
    <citation type="submission" date="2020-07" db="EMBL/GenBank/DDBJ databases">
        <title>Multicomponent nature underlies the extraordinary mechanical properties of spider dragline silk.</title>
        <authorList>
            <person name="Kono N."/>
            <person name="Nakamura H."/>
            <person name="Mori M."/>
            <person name="Yoshida Y."/>
            <person name="Ohtoshi R."/>
            <person name="Malay A.D."/>
            <person name="Moran D.A.P."/>
            <person name="Tomita M."/>
            <person name="Numata K."/>
            <person name="Arakawa K."/>
        </authorList>
    </citation>
    <scope>NUCLEOTIDE SEQUENCE</scope>
</reference>
<organism evidence="1 2">
    <name type="scientific">Trichonephila clavata</name>
    <name type="common">Joro spider</name>
    <name type="synonym">Nephila clavata</name>
    <dbReference type="NCBI Taxonomy" id="2740835"/>
    <lineage>
        <taxon>Eukaryota</taxon>
        <taxon>Metazoa</taxon>
        <taxon>Ecdysozoa</taxon>
        <taxon>Arthropoda</taxon>
        <taxon>Chelicerata</taxon>
        <taxon>Arachnida</taxon>
        <taxon>Araneae</taxon>
        <taxon>Araneomorphae</taxon>
        <taxon>Entelegynae</taxon>
        <taxon>Araneoidea</taxon>
        <taxon>Nephilidae</taxon>
        <taxon>Trichonephila</taxon>
    </lineage>
</organism>
<dbReference type="OrthoDB" id="6435795at2759"/>
<evidence type="ECO:0000313" key="1">
    <source>
        <dbReference type="EMBL" id="GFR22044.1"/>
    </source>
</evidence>
<name>A0A8X6LW09_TRICU</name>
<gene>
    <name evidence="1" type="primary">AVEN_154026_1</name>
    <name evidence="1" type="ORF">TNCT_263041</name>
</gene>
<sequence>MAIWKDKENAAYFYNPSIDYKSDVSCILGPMSITCQFCNAMKFKDETLGLCCSDSNTEQAEQRCKIVKQVKQALVLKLQDMLQRNNSYIKSFKSAIEKLGPDFRIIIHADKVPAGEHSRRFNEPITSEVAVIMAGDQHGKRDIILGTRNSSIQKIADPHMLCDALQYPLLFWQGEYRYYFQLRQRNPSTGAFTERKVTAFTERKVTAFTERKVTAMDFYFIQNHVSCFQSQHHIALLLSFPAVYC</sequence>
<keyword evidence="2" id="KW-1185">Reference proteome</keyword>
<dbReference type="PANTHER" id="PTHR45786">
    <property type="entry name" value="DNA BINDING PROTEIN-LIKE"/>
    <property type="match status" value="1"/>
</dbReference>
<dbReference type="AlphaFoldDB" id="A0A8X6LW09"/>
<dbReference type="EMBL" id="BMAO01038027">
    <property type="protein sequence ID" value="GFR22044.1"/>
    <property type="molecule type" value="Genomic_DNA"/>
</dbReference>
<comment type="caution">
    <text evidence="1">The sequence shown here is derived from an EMBL/GenBank/DDBJ whole genome shotgun (WGS) entry which is preliminary data.</text>
</comment>
<proteinExistence type="predicted"/>